<dbReference type="Proteomes" id="UP000479190">
    <property type="component" value="Unassembled WGS sequence"/>
</dbReference>
<organism evidence="2 3">
    <name type="scientific">Trichogramma brassicae</name>
    <dbReference type="NCBI Taxonomy" id="86971"/>
    <lineage>
        <taxon>Eukaryota</taxon>
        <taxon>Metazoa</taxon>
        <taxon>Ecdysozoa</taxon>
        <taxon>Arthropoda</taxon>
        <taxon>Hexapoda</taxon>
        <taxon>Insecta</taxon>
        <taxon>Pterygota</taxon>
        <taxon>Neoptera</taxon>
        <taxon>Endopterygota</taxon>
        <taxon>Hymenoptera</taxon>
        <taxon>Apocrita</taxon>
        <taxon>Proctotrupomorpha</taxon>
        <taxon>Chalcidoidea</taxon>
        <taxon>Trichogrammatidae</taxon>
        <taxon>Trichogramma</taxon>
    </lineage>
</organism>
<gene>
    <name evidence="2" type="ORF">TBRA_LOCUS13350</name>
</gene>
<evidence type="ECO:0000313" key="3">
    <source>
        <dbReference type="Proteomes" id="UP000479190"/>
    </source>
</evidence>
<dbReference type="EMBL" id="CADCXV010001127">
    <property type="protein sequence ID" value="CAB0041687.1"/>
    <property type="molecule type" value="Genomic_DNA"/>
</dbReference>
<feature type="region of interest" description="Disordered" evidence="1">
    <location>
        <begin position="1"/>
        <end position="23"/>
    </location>
</feature>
<proteinExistence type="predicted"/>
<name>A0A6H5IXN8_9HYME</name>
<keyword evidence="3" id="KW-1185">Reference proteome</keyword>
<accession>A0A6H5IXN8</accession>
<evidence type="ECO:0000256" key="1">
    <source>
        <dbReference type="SAM" id="MobiDB-lite"/>
    </source>
</evidence>
<sequence>MVFGTSLRIPGSSSHDKNRTKRRRQRVRFWLYGRLFQAIRPVPASRHVQPARPSRLQGPGNERLRVSSARHHSQAARAAVYRTHTRVIPPQSTSETLSSNVNGRRQDSLYRSAQASLPGCRRQRSITGNTGAANYHQPSINTRVTFHTPCANCPVH</sequence>
<protein>
    <submittedName>
        <fullName evidence="2">Uncharacterized protein</fullName>
    </submittedName>
</protein>
<reference evidence="2 3" key="1">
    <citation type="submission" date="2020-02" db="EMBL/GenBank/DDBJ databases">
        <authorList>
            <person name="Ferguson B K."/>
        </authorList>
    </citation>
    <scope>NUCLEOTIDE SEQUENCE [LARGE SCALE GENOMIC DNA]</scope>
</reference>
<dbReference type="AlphaFoldDB" id="A0A6H5IXN8"/>
<evidence type="ECO:0000313" key="2">
    <source>
        <dbReference type="EMBL" id="CAB0041687.1"/>
    </source>
</evidence>